<comment type="caution">
    <text evidence="3">The sequence shown here is derived from an EMBL/GenBank/DDBJ whole genome shotgun (WGS) entry which is preliminary data.</text>
</comment>
<dbReference type="PANTHER" id="PTHR46401">
    <property type="entry name" value="GLYCOSYLTRANSFERASE WBBK-RELATED"/>
    <property type="match status" value="1"/>
</dbReference>
<dbReference type="Gene3D" id="3.40.50.2000">
    <property type="entry name" value="Glycogen Phosphorylase B"/>
    <property type="match status" value="1"/>
</dbReference>
<sequence length="434" mass="50030">MRIFIDCTHTAKHTYKNTGIHRVVRELTSEMLRLSSTSPDIEITAVMFDSKSIVRVNNLNQQNYSQTTKSNQYLYTITKINRKIKVLFSKVKNKFINSFSNILDLADWLNLSNQHKNIYLELDGYQIQPGDIYIIADANWDLPKTYYKFLQILKNHQVTIVIICYDLIPIKFPEFSSKRFTEAFTNFYREYSNLFDQVLCISKNSVEDYKYAQKQGIVASNNPDLIVKSFRLGSDYSNHDYSLNIELNNFDENLSELLSKKYILVVGSLVPHKNIQAIIAAFDLLVSNHENIYLLFAGNRGWHSKTDALIESNKMYGNLIHILGSVTDAQLKALYQNCYCLVQASFYEGFGLPVVEALQYCKPVIASTGGSLPEVGGDFCIYFDPTQPTELHQALKKLLDSDIYYNHLVDRIKNEYRPFSWKESAEQLISYLCI</sequence>
<gene>
    <name evidence="3" type="ORF">FNW02_16560</name>
</gene>
<accession>A0AA40SY08</accession>
<evidence type="ECO:0000256" key="1">
    <source>
        <dbReference type="ARBA" id="ARBA00022679"/>
    </source>
</evidence>
<dbReference type="InterPro" id="IPR001296">
    <property type="entry name" value="Glyco_trans_1"/>
</dbReference>
<dbReference type="RefSeq" id="WP_191758619.1">
    <property type="nucleotide sequence ID" value="NZ_VJXY01000017.1"/>
</dbReference>
<feature type="domain" description="Glycosyl transferase family 1" evidence="2">
    <location>
        <begin position="258"/>
        <end position="413"/>
    </location>
</feature>
<dbReference type="Proteomes" id="UP001165986">
    <property type="component" value="Unassembled WGS sequence"/>
</dbReference>
<evidence type="ECO:0000313" key="3">
    <source>
        <dbReference type="EMBL" id="MBD6617396.1"/>
    </source>
</evidence>
<keyword evidence="1" id="KW-0808">Transferase</keyword>
<dbReference type="SUPFAM" id="SSF53756">
    <property type="entry name" value="UDP-Glycosyltransferase/glycogen phosphorylase"/>
    <property type="match status" value="1"/>
</dbReference>
<dbReference type="Pfam" id="PF00534">
    <property type="entry name" value="Glycos_transf_1"/>
    <property type="match status" value="1"/>
</dbReference>
<reference evidence="3" key="1">
    <citation type="submission" date="2019-07" db="EMBL/GenBank/DDBJ databases">
        <title>Toxilogical consequences of a new and cryptic species of cyanobacteria (Komarekiella delphini-convector) recovered from the epidermis of a bottlenose dolphin and 1500 ft. in the air.</title>
        <authorList>
            <person name="Brown A.O."/>
            <person name="Dvorak P."/>
            <person name="Villanueva C.D."/>
            <person name="Foss A.J."/>
            <person name="Garvey A.D."/>
            <person name="Gibson Q.A."/>
            <person name="Johansen J.R."/>
            <person name="Casamatta D.A."/>
        </authorList>
    </citation>
    <scope>NUCLEOTIDE SEQUENCE</scope>
    <source>
        <strain evidence="3">SJRDD-AB1</strain>
    </source>
</reference>
<dbReference type="AlphaFoldDB" id="A0AA40SY08"/>
<dbReference type="PANTHER" id="PTHR46401:SF2">
    <property type="entry name" value="GLYCOSYLTRANSFERASE WBBK-RELATED"/>
    <property type="match status" value="1"/>
</dbReference>
<dbReference type="GO" id="GO:0016757">
    <property type="term" value="F:glycosyltransferase activity"/>
    <property type="evidence" value="ECO:0007669"/>
    <property type="project" value="InterPro"/>
</dbReference>
<name>A0AA40SY08_9NOST</name>
<evidence type="ECO:0000259" key="2">
    <source>
        <dbReference type="Pfam" id="PF00534"/>
    </source>
</evidence>
<evidence type="ECO:0000313" key="4">
    <source>
        <dbReference type="Proteomes" id="UP001165986"/>
    </source>
</evidence>
<protein>
    <submittedName>
        <fullName evidence="3">Glycosyltransferase family 4 protein</fullName>
    </submittedName>
</protein>
<dbReference type="CDD" id="cd03809">
    <property type="entry name" value="GT4_MtfB-like"/>
    <property type="match status" value="1"/>
</dbReference>
<dbReference type="EMBL" id="VJXY01000017">
    <property type="protein sequence ID" value="MBD6617396.1"/>
    <property type="molecule type" value="Genomic_DNA"/>
</dbReference>
<organism evidence="3 4">
    <name type="scientific">Komarekiella delphini-convector SJRDD-AB1</name>
    <dbReference type="NCBI Taxonomy" id="2593771"/>
    <lineage>
        <taxon>Bacteria</taxon>
        <taxon>Bacillati</taxon>
        <taxon>Cyanobacteriota</taxon>
        <taxon>Cyanophyceae</taxon>
        <taxon>Nostocales</taxon>
        <taxon>Nostocaceae</taxon>
        <taxon>Komarekiella</taxon>
        <taxon>Komarekiella delphini-convector</taxon>
    </lineage>
</organism>
<proteinExistence type="predicted"/>
<keyword evidence="4" id="KW-1185">Reference proteome</keyword>